<organism evidence="1 2">
    <name type="scientific">Pelomonas dachongensis</name>
    <dbReference type="NCBI Taxonomy" id="3299029"/>
    <lineage>
        <taxon>Bacteria</taxon>
        <taxon>Pseudomonadati</taxon>
        <taxon>Pseudomonadota</taxon>
        <taxon>Betaproteobacteria</taxon>
        <taxon>Burkholderiales</taxon>
        <taxon>Sphaerotilaceae</taxon>
        <taxon>Roseateles</taxon>
    </lineage>
</organism>
<evidence type="ECO:0000313" key="1">
    <source>
        <dbReference type="EMBL" id="MFG6414574.1"/>
    </source>
</evidence>
<comment type="caution">
    <text evidence="1">The sequence shown here is derived from an EMBL/GenBank/DDBJ whole genome shotgun (WGS) entry which is preliminary data.</text>
</comment>
<dbReference type="Proteomes" id="UP001606300">
    <property type="component" value="Unassembled WGS sequence"/>
</dbReference>
<dbReference type="RefSeq" id="WP_394470645.1">
    <property type="nucleotide sequence ID" value="NZ_JBIGHY010000003.1"/>
</dbReference>
<protein>
    <submittedName>
        <fullName evidence="1">Uncharacterized protein</fullName>
    </submittedName>
</protein>
<accession>A0ABW7EMK9</accession>
<evidence type="ECO:0000313" key="2">
    <source>
        <dbReference type="Proteomes" id="UP001606300"/>
    </source>
</evidence>
<sequence>MRRLFARRSNHGVASWDELLPQMARFGITTRGDFVRLMKRHRRQLIVIDRDPLTPREVAYYSQEFGADFVRDALRRQYWFSWLSMIGIAMELEFGDAATVWAKPAEL</sequence>
<gene>
    <name evidence="1" type="ORF">ACG02S_11775</name>
</gene>
<dbReference type="EMBL" id="JBIGHY010000003">
    <property type="protein sequence ID" value="MFG6414574.1"/>
    <property type="molecule type" value="Genomic_DNA"/>
</dbReference>
<proteinExistence type="predicted"/>
<reference evidence="1 2" key="1">
    <citation type="submission" date="2024-09" db="EMBL/GenBank/DDBJ databases">
        <title>Novel species of the genus Pelomonas and Roseateles isolated from streams.</title>
        <authorList>
            <person name="Lu H."/>
        </authorList>
    </citation>
    <scope>NUCLEOTIDE SEQUENCE [LARGE SCALE GENOMIC DNA]</scope>
    <source>
        <strain evidence="1 2">DC23W</strain>
    </source>
</reference>
<keyword evidence="2" id="KW-1185">Reference proteome</keyword>
<name>A0ABW7EMK9_9BURK</name>